<name>A0A9P6VLB5_9HELO</name>
<dbReference type="Proteomes" id="UP000785200">
    <property type="component" value="Unassembled WGS sequence"/>
</dbReference>
<evidence type="ECO:0000256" key="1">
    <source>
        <dbReference type="SAM" id="MobiDB-lite"/>
    </source>
</evidence>
<sequence>MPANGKPNGRFTLPALTPVSFSLTDGTDIPPPPDSPIEERAPAPTPTPTPVPAAQAASSAPTPTPINGNAAPNGNAAFSGSGVYDGRGRTTTTVDHPPLSPASTSRPSSIRRFLSRKSLNTNYTNGNHDNGSNEDILGGGRPDSPSSFMSGRPELAKKKSGSWFSKLGGGGKRTSVVYENPTPVQPVVRQEKKEPPPPKLPELNQLKAKIVDDDGGLGGGEMFRDIRGE</sequence>
<accession>A0A9P6VLB5</accession>
<organism evidence="2 3">
    <name type="scientific">Hyphodiscus hymeniophilus</name>
    <dbReference type="NCBI Taxonomy" id="353542"/>
    <lineage>
        <taxon>Eukaryota</taxon>
        <taxon>Fungi</taxon>
        <taxon>Dikarya</taxon>
        <taxon>Ascomycota</taxon>
        <taxon>Pezizomycotina</taxon>
        <taxon>Leotiomycetes</taxon>
        <taxon>Helotiales</taxon>
        <taxon>Hyphodiscaceae</taxon>
        <taxon>Hyphodiscus</taxon>
    </lineage>
</organism>
<evidence type="ECO:0000313" key="2">
    <source>
        <dbReference type="EMBL" id="KAG0650351.1"/>
    </source>
</evidence>
<protein>
    <submittedName>
        <fullName evidence="2">Uncharacterized protein</fullName>
    </submittedName>
</protein>
<dbReference type="OrthoDB" id="5380416at2759"/>
<reference evidence="2" key="1">
    <citation type="submission" date="2019-07" db="EMBL/GenBank/DDBJ databases">
        <title>Hyphodiscus hymeniophilus genome sequencing and assembly.</title>
        <authorList>
            <person name="Kramer G."/>
            <person name="Nodwell J."/>
        </authorList>
    </citation>
    <scope>NUCLEOTIDE SEQUENCE</scope>
    <source>
        <strain evidence="2">ATCC 34498</strain>
    </source>
</reference>
<dbReference type="AlphaFoldDB" id="A0A9P6VLB5"/>
<gene>
    <name evidence="2" type="ORF">D0Z07_2987</name>
</gene>
<keyword evidence="3" id="KW-1185">Reference proteome</keyword>
<feature type="compositionally biased region" description="Low complexity" evidence="1">
    <location>
        <begin position="52"/>
        <end position="77"/>
    </location>
</feature>
<proteinExistence type="predicted"/>
<dbReference type="EMBL" id="VNKQ01000006">
    <property type="protein sequence ID" value="KAG0650351.1"/>
    <property type="molecule type" value="Genomic_DNA"/>
</dbReference>
<evidence type="ECO:0000313" key="3">
    <source>
        <dbReference type="Proteomes" id="UP000785200"/>
    </source>
</evidence>
<feature type="compositionally biased region" description="Polar residues" evidence="1">
    <location>
        <begin position="117"/>
        <end position="130"/>
    </location>
</feature>
<feature type="region of interest" description="Disordered" evidence="1">
    <location>
        <begin position="1"/>
        <end position="202"/>
    </location>
</feature>
<comment type="caution">
    <text evidence="2">The sequence shown here is derived from an EMBL/GenBank/DDBJ whole genome shotgun (WGS) entry which is preliminary data.</text>
</comment>